<dbReference type="EMBL" id="ACGP01000009">
    <property type="protein sequence ID" value="EEI25689.1"/>
    <property type="molecule type" value="Genomic_DNA"/>
</dbReference>
<proteinExistence type="predicted"/>
<reference evidence="1 2" key="1">
    <citation type="submission" date="2009-01" db="EMBL/GenBank/DDBJ databases">
        <authorList>
            <person name="Qin X."/>
            <person name="Bachman B."/>
            <person name="Battles P."/>
            <person name="Bell A."/>
            <person name="Bess C."/>
            <person name="Bickham C."/>
            <person name="Chaboub L."/>
            <person name="Chen D."/>
            <person name="Coyle M."/>
            <person name="Deiros D.R."/>
            <person name="Dinh H."/>
            <person name="Forbes L."/>
            <person name="Fowler G."/>
            <person name="Francisco L."/>
            <person name="Fu Q."/>
            <person name="Gubbala S."/>
            <person name="Hale W."/>
            <person name="Han Y."/>
            <person name="Hemphill L."/>
            <person name="Highlander S.K."/>
            <person name="Hirani K."/>
            <person name="Hogues M."/>
            <person name="Jackson L."/>
            <person name="Jakkamsetti A."/>
            <person name="Javaid M."/>
            <person name="Jiang H."/>
            <person name="Korchina V."/>
            <person name="Kovar C."/>
            <person name="Lara F."/>
            <person name="Lee S."/>
            <person name="Mata R."/>
            <person name="Mathew T."/>
            <person name="Moen C."/>
            <person name="Morales K."/>
            <person name="Munidasa M."/>
            <person name="Nazareth L."/>
            <person name="Ngo R."/>
            <person name="Nguyen L."/>
            <person name="Okwuonu G."/>
            <person name="Ongeri F."/>
            <person name="Patil S."/>
            <person name="Petrosino J."/>
            <person name="Pham C."/>
            <person name="Pham P."/>
            <person name="Pu L.-L."/>
            <person name="Puazo M."/>
            <person name="Raj R."/>
            <person name="Reid J."/>
            <person name="Rouhana J."/>
            <person name="Saada N."/>
            <person name="Shang Y."/>
            <person name="Simmons D."/>
            <person name="Thornton R."/>
            <person name="Warren J."/>
            <person name="Weissenberger G."/>
            <person name="Zhang J."/>
            <person name="Zhang L."/>
            <person name="Zhou C."/>
            <person name="Zhu D."/>
            <person name="Muzny D."/>
            <person name="Worley K."/>
            <person name="Gibbs R."/>
        </authorList>
    </citation>
    <scope>NUCLEOTIDE SEQUENCE [LARGE SCALE GENOMIC DNA]</scope>
    <source>
        <strain evidence="2">ATCC 8290 / DSM 20176 / CCUG 30140 / JCM 1155 / KCTC 3500 / NBRC 15886 / NCIMB 8040 / NRRL B-1843 / 9</strain>
    </source>
</reference>
<comment type="caution">
    <text evidence="1">The sequence shown here is derived from an EMBL/GenBank/DDBJ whole genome shotgun (WGS) entry which is preliminary data.</text>
</comment>
<accession>C0XFX3</accession>
<gene>
    <name evidence="1" type="ORF">HMPREF0519_0134</name>
</gene>
<keyword evidence="2" id="KW-1185">Reference proteome</keyword>
<dbReference type="AlphaFoldDB" id="C0XFX3"/>
<evidence type="ECO:0000313" key="2">
    <source>
        <dbReference type="Proteomes" id="UP000003752"/>
    </source>
</evidence>
<organism evidence="1 2">
    <name type="scientific">Lentilactobacillus hilgardii (strain ATCC 8290 / DSM 20176 / CCUG 30140 / JCM 1155 / KCTC 3500 / NBRC 15886 / NCIMB 8040 / NRRL B-1843 / 9)</name>
    <dbReference type="NCBI Taxonomy" id="1423757"/>
    <lineage>
        <taxon>Bacteria</taxon>
        <taxon>Bacillati</taxon>
        <taxon>Bacillota</taxon>
        <taxon>Bacilli</taxon>
        <taxon>Lactobacillales</taxon>
        <taxon>Lactobacillaceae</taxon>
        <taxon>Lentilactobacillus</taxon>
    </lineage>
</organism>
<dbReference type="Proteomes" id="UP000003752">
    <property type="component" value="Unassembled WGS sequence"/>
</dbReference>
<dbReference type="HOGENOM" id="CLU_2538267_0_0_9"/>
<evidence type="ECO:0000313" key="1">
    <source>
        <dbReference type="EMBL" id="EEI25689.1"/>
    </source>
</evidence>
<protein>
    <submittedName>
        <fullName evidence="1">Uncharacterized protein</fullName>
    </submittedName>
</protein>
<name>C0XFX3_LENH9</name>
<sequence>MLVIFLRYVLERLVLSTSDEIKICKKRKLNLQRMSPYIIQRKRSFRFKQKMMQFLFLGRYRYELVIKQLILDITMKKVIPVTQ</sequence>